<feature type="domain" description="RTX pore-forming" evidence="22">
    <location>
        <begin position="288"/>
        <end position="594"/>
    </location>
</feature>
<evidence type="ECO:0000256" key="6">
    <source>
        <dbReference type="ARBA" id="ARBA00022656"/>
    </source>
</evidence>
<dbReference type="RefSeq" id="WP_005612908.1">
    <property type="nucleotide sequence ID" value="NZ_CBDBTM010000033.1"/>
</dbReference>
<dbReference type="Pfam" id="PF08339">
    <property type="entry name" value="RTX_C"/>
    <property type="match status" value="1"/>
</dbReference>
<evidence type="ECO:0000256" key="15">
    <source>
        <dbReference type="ARBA" id="ARBA00023136"/>
    </source>
</evidence>
<comment type="subcellular location">
    <subcellularLocation>
        <location evidence="1">Host cell membrane</location>
        <topology evidence="1">Multi-pass membrane protein</topology>
    </subcellularLocation>
    <subcellularLocation>
        <location evidence="2">Secreted</location>
    </subcellularLocation>
</comment>
<keyword evidence="17" id="KW-0449">Lipoprotein</keyword>
<sequence length="1022" mass="110033">MANSQLDRVKGLIDSLNQHTKSAAKSGAGALKNGLGQVKQAGQKLILYIPKDYQASTGSSLNDLVKAAEALGIEVHRSEKNGTALAKELFGTTEKLLGFSERGIALFAPQFDKLLNKNQKLSKSLGGSSEALGQRLNKTQTALSALQSFLGTAIAGMDLDSLLRRRRNGEDVSGSELAKAGVDLAAQLVDNIASATGTVDAFAEQLGKLGNALSNTRLSGLASKLNNLPDLSLAGPGFDAVSGILSVVSASFILSNKDADAGTKAAAGIEISTKILGNIGKAVSQYIIAQRVAAGLSTTAATGGLIGSVVALAISPLSFLNVADKFERAKQLEQYSERFKKFGYEGDSLLASFYRETGAIEAALTTINSVLSAASAGVGAAATGSLVGAPVAALVSAITGIISGILDASKQAIFERVATKLANKIDEWEKKHGKNYFENGYDARHSAFLEDTFELLSQYNKEYSVERVVAITQQRWDVNIGELAGITRKGADAKSGKAYVDFFEEGKLLEKDPDRFDKKVFDPLEGKIDLSSINKTTLLKFITPVFTAGEEIRERKQTGKYEYMTELFVKGKEKWVVTGVQSHNAIYDYTNLIQLAIDKKGEKRQVTIESHLGEKNDRIYLSSGSSIVYAGNGHDVAYYDKTDTGYLTFDGQSAQKAGEYIVTKELKADVKVLKEVVKTQDISVGKRSEKLEYRDYELSPFELGNGIRAKDELHSVEEIIGSNRKDKFFGSRFTDIFHGAKGDDEIYGNDGHDILYGDDGNDVIHGGDGNDHLVGGNGNDRLIGGKGNNFLNGGDGDDELQVFEGQYNVLLGGAGNDILYGSDGTNLFDGGVGNDKIYGGLGKDIYRYSKEYGRHIIIEKGGDDDTLLLSDLSFKDVGFIRIGDDLLVNKRIGGTLYYHEDYNGNALTIKDWFKEGKEGQNNKIEKIVDKDGAYVLSQYLTELTAPGRGINYFNGLEEKLYYGEGYNALPQLRKDIEQIISSTGALTGEHGQVLVGAGGPLAYSNSPNSIPNAFSNYLTQSA</sequence>
<keyword evidence="5" id="KW-0964">Secreted</keyword>
<evidence type="ECO:0000256" key="3">
    <source>
        <dbReference type="ARBA" id="ARBA00005918"/>
    </source>
</evidence>
<dbReference type="AlphaFoldDB" id="A0A1Y0DD02"/>
<evidence type="ECO:0000256" key="17">
    <source>
        <dbReference type="ARBA" id="ARBA00023288"/>
    </source>
</evidence>
<keyword evidence="6" id="KW-0800">Toxin</keyword>
<proteinExistence type="inferred from homology"/>
<evidence type="ECO:0000256" key="20">
    <source>
        <dbReference type="ARBA" id="ARBA00078480"/>
    </source>
</evidence>
<evidence type="ECO:0000256" key="18">
    <source>
        <dbReference type="ARBA" id="ARBA00057305"/>
    </source>
</evidence>
<keyword evidence="15" id="KW-0472">Membrane</keyword>
<evidence type="ECO:0000256" key="1">
    <source>
        <dbReference type="ARBA" id="ARBA00004598"/>
    </source>
</evidence>
<dbReference type="Pfam" id="PF02382">
    <property type="entry name" value="RTX"/>
    <property type="match status" value="1"/>
</dbReference>
<dbReference type="NCBIfam" id="NF033943">
    <property type="entry name" value="RTX_toxin"/>
    <property type="match status" value="1"/>
</dbReference>
<organism evidence="24">
    <name type="scientific">Actinobacillus pleuropneumoniae</name>
    <name type="common">Haemophilus pleuropneumoniae</name>
    <dbReference type="NCBI Taxonomy" id="715"/>
    <lineage>
        <taxon>Bacteria</taxon>
        <taxon>Pseudomonadati</taxon>
        <taxon>Pseudomonadota</taxon>
        <taxon>Gammaproteobacteria</taxon>
        <taxon>Pasteurellales</taxon>
        <taxon>Pasteurellaceae</taxon>
        <taxon>Actinobacillus</taxon>
    </lineage>
</organism>
<dbReference type="GO" id="GO:0005509">
    <property type="term" value="F:calcium ion binding"/>
    <property type="evidence" value="ECO:0007669"/>
    <property type="project" value="InterPro"/>
</dbReference>
<keyword evidence="16" id="KW-0564">Palmitate</keyword>
<comment type="similarity">
    <text evidence="3">Belongs to the RTX prokaryotic toxin (TC 1.C.11) family.</text>
</comment>
<dbReference type="InterPro" id="IPR018511">
    <property type="entry name" value="Hemolysin-typ_Ca-bd_CS"/>
</dbReference>
<dbReference type="GO" id="GO:0090729">
    <property type="term" value="F:toxin activity"/>
    <property type="evidence" value="ECO:0007669"/>
    <property type="project" value="UniProtKB-KW"/>
</dbReference>
<dbReference type="PRINTS" id="PR01488">
    <property type="entry name" value="RTXTOXINA"/>
</dbReference>
<feature type="non-terminal residue" evidence="24">
    <location>
        <position position="1022"/>
    </location>
</feature>
<dbReference type="InterPro" id="IPR003995">
    <property type="entry name" value="RTX_toxin_determinant-A"/>
</dbReference>
<keyword evidence="11" id="KW-0204">Cytolysis</keyword>
<evidence type="ECO:0000259" key="23">
    <source>
        <dbReference type="Pfam" id="PF08339"/>
    </source>
</evidence>
<evidence type="ECO:0000256" key="7">
    <source>
        <dbReference type="ARBA" id="ARBA00022692"/>
    </source>
</evidence>
<evidence type="ECO:0000256" key="5">
    <source>
        <dbReference type="ARBA" id="ARBA00022525"/>
    </source>
</evidence>
<dbReference type="PANTHER" id="PTHR38340:SF1">
    <property type="entry name" value="S-LAYER PROTEIN"/>
    <property type="match status" value="1"/>
</dbReference>
<evidence type="ECO:0000256" key="2">
    <source>
        <dbReference type="ARBA" id="ARBA00004613"/>
    </source>
</evidence>
<dbReference type="InterPro" id="IPR011049">
    <property type="entry name" value="Serralysin-like_metalloprot_C"/>
</dbReference>
<dbReference type="PANTHER" id="PTHR38340">
    <property type="entry name" value="S-LAYER PROTEIN"/>
    <property type="match status" value="1"/>
</dbReference>
<dbReference type="PRINTS" id="PR00313">
    <property type="entry name" value="CABNDNGRPT"/>
</dbReference>
<dbReference type="FunFam" id="2.150.10.10:FF:000006">
    <property type="entry name" value="RTX-I toxin determinant A from serotypes 5/10"/>
    <property type="match status" value="1"/>
</dbReference>
<name>A0A1Y0DD02_ACTPL</name>
<evidence type="ECO:0000259" key="22">
    <source>
        <dbReference type="Pfam" id="PF02382"/>
    </source>
</evidence>
<dbReference type="InterPro" id="IPR050557">
    <property type="entry name" value="RTX_toxin/Mannuronan_C5-epim"/>
</dbReference>
<dbReference type="GO" id="GO:0015267">
    <property type="term" value="F:channel activity"/>
    <property type="evidence" value="ECO:0007669"/>
    <property type="project" value="InterPro"/>
</dbReference>
<evidence type="ECO:0000256" key="8">
    <source>
        <dbReference type="ARBA" id="ARBA00022735"/>
    </source>
</evidence>
<keyword evidence="8" id="KW-0354">Hemolysis</keyword>
<dbReference type="SUPFAM" id="SSF51120">
    <property type="entry name" value="beta-Roll"/>
    <property type="match status" value="2"/>
</dbReference>
<evidence type="ECO:0000256" key="16">
    <source>
        <dbReference type="ARBA" id="ARBA00023139"/>
    </source>
</evidence>
<keyword evidence="13" id="KW-1133">Transmembrane helix</keyword>
<dbReference type="InterPro" id="IPR013550">
    <property type="entry name" value="RTX_C"/>
</dbReference>
<evidence type="ECO:0000256" key="12">
    <source>
        <dbReference type="ARBA" id="ARBA00022870"/>
    </source>
</evidence>
<dbReference type="EMBL" id="KY468982">
    <property type="protein sequence ID" value="ART85665.1"/>
    <property type="molecule type" value="Genomic_DNA"/>
</dbReference>
<keyword evidence="10" id="KW-0106">Calcium</keyword>
<protein>
    <recommendedName>
        <fullName evidence="20">APX-IA</fullName>
    </recommendedName>
    <alternativeName>
        <fullName evidence="21">Cytolysin IA</fullName>
    </alternativeName>
    <alternativeName>
        <fullName evidence="19">Hemolysin IA</fullName>
    </alternativeName>
</protein>
<keyword evidence="12" id="KW-1043">Host membrane</keyword>
<dbReference type="GO" id="GO:0005576">
    <property type="term" value="C:extracellular region"/>
    <property type="evidence" value="ECO:0007669"/>
    <property type="project" value="UniProtKB-SubCell"/>
</dbReference>
<evidence type="ECO:0000256" key="21">
    <source>
        <dbReference type="ARBA" id="ARBA00081235"/>
    </source>
</evidence>
<keyword evidence="14" id="KW-0843">Virulence</keyword>
<evidence type="ECO:0000256" key="9">
    <source>
        <dbReference type="ARBA" id="ARBA00022737"/>
    </source>
</evidence>
<gene>
    <name evidence="24" type="primary">apxIA</name>
</gene>
<comment type="function">
    <text evidence="18">One of the virulence factors of A.pleuropneumoniae, which has a strong hemolytic activity and is cytotoxic for alveolar macrophages and neutrophils.</text>
</comment>
<dbReference type="Pfam" id="PF00353">
    <property type="entry name" value="HemolysinCabind"/>
    <property type="match status" value="4"/>
</dbReference>
<evidence type="ECO:0000256" key="14">
    <source>
        <dbReference type="ARBA" id="ARBA00023026"/>
    </source>
</evidence>
<feature type="domain" description="RTX C-terminal" evidence="23">
    <location>
        <begin position="869"/>
        <end position="941"/>
    </location>
</feature>
<evidence type="ECO:0000256" key="4">
    <source>
        <dbReference type="ARBA" id="ARBA00022511"/>
    </source>
</evidence>
<evidence type="ECO:0000256" key="10">
    <source>
        <dbReference type="ARBA" id="ARBA00022837"/>
    </source>
</evidence>
<accession>A0A1Y0DD02</accession>
<reference evidence="24" key="1">
    <citation type="submission" date="2017-01" db="EMBL/GenBank/DDBJ databases">
        <authorList>
            <person name="Mah S.A."/>
            <person name="Swanson W.J."/>
            <person name="Moy G.W."/>
            <person name="Vacquier V.D."/>
        </authorList>
    </citation>
    <scope>NUCLEOTIDE SEQUENCE</scope>
    <source>
        <strain evidence="24">426 SC</strain>
    </source>
</reference>
<dbReference type="InterPro" id="IPR018504">
    <property type="entry name" value="RTX_pore_form"/>
</dbReference>
<evidence type="ECO:0000256" key="19">
    <source>
        <dbReference type="ARBA" id="ARBA00076895"/>
    </source>
</evidence>
<keyword evidence="7" id="KW-0812">Transmembrane</keyword>
<dbReference type="InterPro" id="IPR001343">
    <property type="entry name" value="Hemolysn_Ca-bd"/>
</dbReference>
<dbReference type="PROSITE" id="PS00330">
    <property type="entry name" value="HEMOLYSIN_CALCIUM"/>
    <property type="match status" value="2"/>
</dbReference>
<dbReference type="GO" id="GO:0031640">
    <property type="term" value="P:killing of cells of another organism"/>
    <property type="evidence" value="ECO:0007669"/>
    <property type="project" value="UniProtKB-KW"/>
</dbReference>
<evidence type="ECO:0000313" key="24">
    <source>
        <dbReference type="EMBL" id="ART85665.1"/>
    </source>
</evidence>
<keyword evidence="4" id="KW-1032">Host cell membrane</keyword>
<evidence type="ECO:0000256" key="13">
    <source>
        <dbReference type="ARBA" id="ARBA00022989"/>
    </source>
</evidence>
<keyword evidence="9" id="KW-0677">Repeat</keyword>
<evidence type="ECO:0000256" key="11">
    <source>
        <dbReference type="ARBA" id="ARBA00022852"/>
    </source>
</evidence>
<dbReference type="Gene3D" id="2.150.10.10">
    <property type="entry name" value="Serralysin-like metalloprotease, C-terminal"/>
    <property type="match status" value="3"/>
</dbReference>
<dbReference type="GO" id="GO:0020002">
    <property type="term" value="C:host cell plasma membrane"/>
    <property type="evidence" value="ECO:0007669"/>
    <property type="project" value="UniProtKB-SubCell"/>
</dbReference>